<keyword evidence="5 6" id="KW-0238">DNA-binding</keyword>
<keyword evidence="4" id="KW-0862">Zinc</keyword>
<comment type="caution">
    <text evidence="9">The sequence shown here is derived from an EMBL/GenBank/DDBJ whole genome shotgun (WGS) entry which is preliminary data.</text>
</comment>
<dbReference type="InParanoid" id="A0A5N4AP82"/>
<dbReference type="GO" id="GO:0008270">
    <property type="term" value="F:zinc ion binding"/>
    <property type="evidence" value="ECO:0007669"/>
    <property type="project" value="UniProtKB-KW"/>
</dbReference>
<dbReference type="SUPFAM" id="SSF57716">
    <property type="entry name" value="Glucocorticoid receptor-like (DNA-binding domain)"/>
    <property type="match status" value="1"/>
</dbReference>
<dbReference type="AlphaFoldDB" id="A0A5N4AP82"/>
<gene>
    <name evidence="9" type="ORF">PPYR_07042</name>
</gene>
<feature type="compositionally biased region" description="Basic and acidic residues" evidence="7">
    <location>
        <begin position="115"/>
        <end position="124"/>
    </location>
</feature>
<dbReference type="Pfam" id="PF05485">
    <property type="entry name" value="THAP"/>
    <property type="match status" value="1"/>
</dbReference>
<evidence type="ECO:0000256" key="6">
    <source>
        <dbReference type="PROSITE-ProRule" id="PRU00309"/>
    </source>
</evidence>
<dbReference type="Pfam" id="PF13613">
    <property type="entry name" value="HTH_Tnp_4"/>
    <property type="match status" value="1"/>
</dbReference>
<dbReference type="EMBL" id="VVIM01000005">
    <property type="protein sequence ID" value="KAB0799162.1"/>
    <property type="molecule type" value="Genomic_DNA"/>
</dbReference>
<dbReference type="InterPro" id="IPR027805">
    <property type="entry name" value="Transposase_HTH_dom"/>
</dbReference>
<evidence type="ECO:0000256" key="4">
    <source>
        <dbReference type="ARBA" id="ARBA00022833"/>
    </source>
</evidence>
<evidence type="ECO:0000256" key="1">
    <source>
        <dbReference type="ARBA" id="ARBA00001968"/>
    </source>
</evidence>
<keyword evidence="2" id="KW-0479">Metal-binding</keyword>
<evidence type="ECO:0000256" key="5">
    <source>
        <dbReference type="ARBA" id="ARBA00023125"/>
    </source>
</evidence>
<evidence type="ECO:0000256" key="7">
    <source>
        <dbReference type="SAM" id="MobiDB-lite"/>
    </source>
</evidence>
<sequence length="478" mass="55279">MPNFCAVVQCGSRSNRDKVSFFRFPSIYDNRKRIDPRRERRRQAWVLATRGTDLTESKLKYQMICSRHFLEGKPATLEEECHPDWVPSQNMGYGGKKVTVERYNRRKRRIKEVADSLEPSHDVEMPDSSTTLSQEAVVDNPPTGNVEMEVETEVRDDDLKYGLLKANEEIYKLRSELSTFKFTTSDMKNEVKCKFYTGLSFDTLQIVFELVEPYIIINPNTTLSKFEQLVLTSMKLRLNLLFTDLGYRFNISRSTCGRIFKNVLHVFYIKLKSFVKWPERECLHSTMPTCFKEKFGNKVTVIIDCFEIFTEQPKNKQASSQHFSHYKHHHTIKYFIGISPQGSVIFISKGFTGRSSDKFVTENSGFLNNLLPGDLILADRGFLIKDSVNFYMAEVQMPAFLKGKKQLHPKEVEETRKLANVRIHVERVIGLLRQKYTITSGKLPIFMLRAKHNNVQTIDKILTVCCALINCCPSVVPQ</sequence>
<dbReference type="InterPro" id="IPR006612">
    <property type="entry name" value="THAP_Znf"/>
</dbReference>
<feature type="domain" description="THAP-type" evidence="8">
    <location>
        <begin position="1"/>
        <end position="90"/>
    </location>
</feature>
<dbReference type="PANTHER" id="PTHR23080">
    <property type="entry name" value="THAP DOMAIN PROTEIN"/>
    <property type="match status" value="1"/>
</dbReference>
<evidence type="ECO:0000313" key="9">
    <source>
        <dbReference type="EMBL" id="KAB0799162.1"/>
    </source>
</evidence>
<feature type="region of interest" description="Disordered" evidence="7">
    <location>
        <begin position="115"/>
        <end position="143"/>
    </location>
</feature>
<reference evidence="9 10" key="1">
    <citation type="journal article" date="2018" name="Elife">
        <title>Firefly genomes illuminate parallel origins of bioluminescence in beetles.</title>
        <authorList>
            <person name="Fallon T.R."/>
            <person name="Lower S.E."/>
            <person name="Chang C.H."/>
            <person name="Bessho-Uehara M."/>
            <person name="Martin G.J."/>
            <person name="Bewick A.J."/>
            <person name="Behringer M."/>
            <person name="Debat H.J."/>
            <person name="Wong I."/>
            <person name="Day J.C."/>
            <person name="Suvorov A."/>
            <person name="Silva C.J."/>
            <person name="Stanger-Hall K.F."/>
            <person name="Hall D.W."/>
            <person name="Schmitz R.J."/>
            <person name="Nelson D.R."/>
            <person name="Lewis S.M."/>
            <person name="Shigenobu S."/>
            <person name="Bybee S.M."/>
            <person name="Larracuente A.M."/>
            <person name="Oba Y."/>
            <person name="Weng J.K."/>
        </authorList>
    </citation>
    <scope>NUCLEOTIDE SEQUENCE [LARGE SCALE GENOMIC DNA]</scope>
    <source>
        <strain evidence="9">1611_PpyrPB1</strain>
        <tissue evidence="9">Whole body</tissue>
    </source>
</reference>
<proteinExistence type="predicted"/>
<evidence type="ECO:0000256" key="2">
    <source>
        <dbReference type="ARBA" id="ARBA00022723"/>
    </source>
</evidence>
<dbReference type="Proteomes" id="UP000327044">
    <property type="component" value="Unassembled WGS sequence"/>
</dbReference>
<evidence type="ECO:0000259" key="8">
    <source>
        <dbReference type="PROSITE" id="PS50950"/>
    </source>
</evidence>
<evidence type="ECO:0000256" key="3">
    <source>
        <dbReference type="ARBA" id="ARBA00022771"/>
    </source>
</evidence>
<keyword evidence="3 6" id="KW-0863">Zinc-finger</keyword>
<accession>A0A5N4AP82</accession>
<dbReference type="OrthoDB" id="8195867at2759"/>
<evidence type="ECO:0000313" key="10">
    <source>
        <dbReference type="Proteomes" id="UP000327044"/>
    </source>
</evidence>
<name>A0A5N4AP82_PHOPY</name>
<dbReference type="Pfam" id="PF13359">
    <property type="entry name" value="DDE_Tnp_4"/>
    <property type="match status" value="1"/>
</dbReference>
<comment type="cofactor">
    <cofactor evidence="1">
        <name>a divalent metal cation</name>
        <dbReference type="ChEBI" id="CHEBI:60240"/>
    </cofactor>
</comment>
<organism evidence="9 10">
    <name type="scientific">Photinus pyralis</name>
    <name type="common">Common eastern firefly</name>
    <name type="synonym">Lampyris pyralis</name>
    <dbReference type="NCBI Taxonomy" id="7054"/>
    <lineage>
        <taxon>Eukaryota</taxon>
        <taxon>Metazoa</taxon>
        <taxon>Ecdysozoa</taxon>
        <taxon>Arthropoda</taxon>
        <taxon>Hexapoda</taxon>
        <taxon>Insecta</taxon>
        <taxon>Pterygota</taxon>
        <taxon>Neoptera</taxon>
        <taxon>Endopterygota</taxon>
        <taxon>Coleoptera</taxon>
        <taxon>Polyphaga</taxon>
        <taxon>Elateriformia</taxon>
        <taxon>Elateroidea</taxon>
        <taxon>Lampyridae</taxon>
        <taxon>Lampyrinae</taxon>
        <taxon>Photinus</taxon>
    </lineage>
</organism>
<dbReference type="PROSITE" id="PS50950">
    <property type="entry name" value="ZF_THAP"/>
    <property type="match status" value="1"/>
</dbReference>
<protein>
    <recommendedName>
        <fullName evidence="8">THAP-type domain-containing protein</fullName>
    </recommendedName>
</protein>
<dbReference type="InterPro" id="IPR027806">
    <property type="entry name" value="HARBI1_dom"/>
</dbReference>
<dbReference type="GO" id="GO:0003677">
    <property type="term" value="F:DNA binding"/>
    <property type="evidence" value="ECO:0007669"/>
    <property type="project" value="UniProtKB-UniRule"/>
</dbReference>
<dbReference type="SMART" id="SM00980">
    <property type="entry name" value="THAP"/>
    <property type="match status" value="1"/>
</dbReference>
<keyword evidence="10" id="KW-1185">Reference proteome</keyword>